<evidence type="ECO:0000313" key="3">
    <source>
        <dbReference type="Proteomes" id="UP000229896"/>
    </source>
</evidence>
<organism evidence="2 3">
    <name type="scientific">Candidatus Berkelbacteria bacterium CG08_land_8_20_14_0_20_39_8</name>
    <dbReference type="NCBI Taxonomy" id="1974511"/>
    <lineage>
        <taxon>Bacteria</taxon>
        <taxon>Candidatus Berkelbacteria</taxon>
    </lineage>
</organism>
<keyword evidence="1" id="KW-0175">Coiled coil</keyword>
<dbReference type="EMBL" id="PEXI01000049">
    <property type="protein sequence ID" value="PIU24337.1"/>
    <property type="molecule type" value="Genomic_DNA"/>
</dbReference>
<proteinExistence type="predicted"/>
<comment type="caution">
    <text evidence="2">The sequence shown here is derived from an EMBL/GenBank/DDBJ whole genome shotgun (WGS) entry which is preliminary data.</text>
</comment>
<sequence>MNERPELITILSELGVAINLAKQFVDDPETFRNWITGPHYRSIATSLFPKAQLVNAPEDQKKTMTEINSAIAALKKFSKNEFATDLELIVSSPTPYFAQIRRLDEDLKASEAEIKKLTREKDQLKARSKRNR</sequence>
<dbReference type="Proteomes" id="UP000229896">
    <property type="component" value="Unassembled WGS sequence"/>
</dbReference>
<name>A0A2M6YCB5_9BACT</name>
<gene>
    <name evidence="2" type="ORF">COT12_01525</name>
</gene>
<evidence type="ECO:0000256" key="1">
    <source>
        <dbReference type="SAM" id="Coils"/>
    </source>
</evidence>
<protein>
    <submittedName>
        <fullName evidence="2">Uncharacterized protein</fullName>
    </submittedName>
</protein>
<feature type="coiled-coil region" evidence="1">
    <location>
        <begin position="100"/>
        <end position="127"/>
    </location>
</feature>
<dbReference type="AlphaFoldDB" id="A0A2M6YCB5"/>
<accession>A0A2M6YCB5</accession>
<evidence type="ECO:0000313" key="2">
    <source>
        <dbReference type="EMBL" id="PIU24337.1"/>
    </source>
</evidence>
<reference evidence="3" key="1">
    <citation type="submission" date="2017-09" db="EMBL/GenBank/DDBJ databases">
        <title>Depth-based differentiation of microbial function through sediment-hosted aquifers and enrichment of novel symbionts in the deep terrestrial subsurface.</title>
        <authorList>
            <person name="Probst A.J."/>
            <person name="Ladd B."/>
            <person name="Jarett J.K."/>
            <person name="Geller-Mcgrath D.E."/>
            <person name="Sieber C.M.K."/>
            <person name="Emerson J.B."/>
            <person name="Anantharaman K."/>
            <person name="Thomas B.C."/>
            <person name="Malmstrom R."/>
            <person name="Stieglmeier M."/>
            <person name="Klingl A."/>
            <person name="Woyke T."/>
            <person name="Ryan C.M."/>
            <person name="Banfield J.F."/>
        </authorList>
    </citation>
    <scope>NUCLEOTIDE SEQUENCE [LARGE SCALE GENOMIC DNA]</scope>
</reference>